<proteinExistence type="predicted"/>
<protein>
    <submittedName>
        <fullName evidence="3">Calcium/calmodulin-dependent protein kinase type II alpha chain</fullName>
    </submittedName>
</protein>
<organism evidence="3 4">
    <name type="scientific">Melipona quadrifasciata</name>
    <dbReference type="NCBI Taxonomy" id="166423"/>
    <lineage>
        <taxon>Eukaryota</taxon>
        <taxon>Metazoa</taxon>
        <taxon>Ecdysozoa</taxon>
        <taxon>Arthropoda</taxon>
        <taxon>Hexapoda</taxon>
        <taxon>Insecta</taxon>
        <taxon>Pterygota</taxon>
        <taxon>Neoptera</taxon>
        <taxon>Endopterygota</taxon>
        <taxon>Hymenoptera</taxon>
        <taxon>Apocrita</taxon>
        <taxon>Aculeata</taxon>
        <taxon>Apoidea</taxon>
        <taxon>Anthophila</taxon>
        <taxon>Apidae</taxon>
        <taxon>Melipona</taxon>
    </lineage>
</organism>
<feature type="domain" description="Calcium/calmodulin-dependent protein kinase II association-domain" evidence="2">
    <location>
        <begin position="1"/>
        <end position="49"/>
    </location>
</feature>
<dbReference type="GO" id="GO:0005516">
    <property type="term" value="F:calmodulin binding"/>
    <property type="evidence" value="ECO:0007669"/>
    <property type="project" value="InterPro"/>
</dbReference>
<evidence type="ECO:0000256" key="1">
    <source>
        <dbReference type="SAM" id="MobiDB-lite"/>
    </source>
</evidence>
<evidence type="ECO:0000259" key="2">
    <source>
        <dbReference type="Pfam" id="PF08332"/>
    </source>
</evidence>
<dbReference type="SUPFAM" id="SSF54427">
    <property type="entry name" value="NTF2-like"/>
    <property type="match status" value="2"/>
</dbReference>
<evidence type="ECO:0000313" key="3">
    <source>
        <dbReference type="EMBL" id="KOX68226.1"/>
    </source>
</evidence>
<dbReference type="AlphaFoldDB" id="A0A0M8ZR16"/>
<dbReference type="Gene3D" id="3.10.450.50">
    <property type="match status" value="2"/>
</dbReference>
<dbReference type="EMBL" id="KQ435944">
    <property type="protein sequence ID" value="KOX68226.1"/>
    <property type="molecule type" value="Genomic_DNA"/>
</dbReference>
<dbReference type="Proteomes" id="UP000053105">
    <property type="component" value="Unassembled WGS sequence"/>
</dbReference>
<reference evidence="3 4" key="1">
    <citation type="submission" date="2015-07" db="EMBL/GenBank/DDBJ databases">
        <title>The genome of Melipona quadrifasciata.</title>
        <authorList>
            <person name="Pan H."/>
            <person name="Kapheim K."/>
        </authorList>
    </citation>
    <scope>NUCLEOTIDE SEQUENCE [LARGE SCALE GENOMIC DNA]</scope>
    <source>
        <strain evidence="3">0111107301</strain>
        <tissue evidence="3">Whole body</tissue>
    </source>
</reference>
<dbReference type="InterPro" id="IPR013543">
    <property type="entry name" value="Ca/CaM-dep_prot_kinase-assoc"/>
</dbReference>
<dbReference type="GO" id="GO:0004683">
    <property type="term" value="F:calcium/calmodulin-dependent protein kinase activity"/>
    <property type="evidence" value="ECO:0007669"/>
    <property type="project" value="InterPro"/>
</dbReference>
<keyword evidence="3" id="KW-0808">Transferase</keyword>
<sequence>MTEQLIESINTGDFEAYTKICDPHLTTFEPEALGNLVEGMDFHKFYFDNGNYDSFASTVNRTALTTHSTTLRLRFDFVLFHCCMPRPEIESLLSCLRINAFFTQALKSPIDRPREELQSREHDDPEPLLGEDAACIAYVRLTQYMDKQGVAHTHQSEESRVWHKRDNKWQNVHFHRSAVTGPSPFTYNHKTIGTHTTSYIEEHRTSCVKETNNNVLGGGTHVAEEFECERRKDRTKPSCNSEDLQGRKKNPVSLKEGKCMDASWMAFVERKEISLTMEQEFGNVENNVDG</sequence>
<evidence type="ECO:0000313" key="4">
    <source>
        <dbReference type="Proteomes" id="UP000053105"/>
    </source>
</evidence>
<dbReference type="OrthoDB" id="442176at2759"/>
<gene>
    <name evidence="3" type="ORF">WN51_06120</name>
</gene>
<dbReference type="STRING" id="166423.A0A0M8ZR16"/>
<keyword evidence="3" id="KW-0418">Kinase</keyword>
<feature type="domain" description="Calcium/calmodulin-dependent protein kinase II association-domain" evidence="2">
    <location>
        <begin position="128"/>
        <end position="179"/>
    </location>
</feature>
<dbReference type="InterPro" id="IPR032710">
    <property type="entry name" value="NTF2-like_dom_sf"/>
</dbReference>
<name>A0A0M8ZR16_9HYME</name>
<keyword evidence="4" id="KW-1185">Reference proteome</keyword>
<feature type="region of interest" description="Disordered" evidence="1">
    <location>
        <begin position="231"/>
        <end position="250"/>
    </location>
</feature>
<dbReference type="Pfam" id="PF08332">
    <property type="entry name" value="CaMKII_AD"/>
    <property type="match status" value="2"/>
</dbReference>
<accession>A0A0M8ZR16</accession>